<dbReference type="GO" id="GO:0005925">
    <property type="term" value="C:focal adhesion"/>
    <property type="evidence" value="ECO:0007669"/>
    <property type="project" value="TreeGrafter"/>
</dbReference>
<dbReference type="Proteomes" id="UP000266239">
    <property type="component" value="Unassembled WGS sequence"/>
</dbReference>
<protein>
    <recommendedName>
        <fullName evidence="1">C2 tensin-type domain-containing protein</fullName>
    </recommendedName>
</protein>
<proteinExistence type="predicted"/>
<dbReference type="InterPro" id="IPR035892">
    <property type="entry name" value="C2_domain_sf"/>
</dbReference>
<gene>
    <name evidence="2" type="ORF">DYB25_012331</name>
</gene>
<dbReference type="Pfam" id="PF10409">
    <property type="entry name" value="PTEN_C2"/>
    <property type="match status" value="1"/>
</dbReference>
<name>A0A397C254_APHAT</name>
<reference evidence="2 3" key="1">
    <citation type="submission" date="2018-08" db="EMBL/GenBank/DDBJ databases">
        <title>Aphanomyces genome sequencing and annotation.</title>
        <authorList>
            <person name="Minardi D."/>
            <person name="Oidtmann B."/>
            <person name="Van Der Giezen M."/>
            <person name="Studholme D.J."/>
        </authorList>
    </citation>
    <scope>NUCLEOTIDE SEQUENCE [LARGE SCALE GENOMIC DNA]</scope>
    <source>
        <strain evidence="2 3">Yx</strain>
    </source>
</reference>
<dbReference type="EMBL" id="QUTA01000580">
    <property type="protein sequence ID" value="RHY37483.1"/>
    <property type="molecule type" value="Genomic_DNA"/>
</dbReference>
<dbReference type="VEuPathDB" id="FungiDB:H257_12063"/>
<dbReference type="PROSITE" id="PS51182">
    <property type="entry name" value="C2_TENSIN"/>
    <property type="match status" value="1"/>
</dbReference>
<dbReference type="AlphaFoldDB" id="A0A397C254"/>
<accession>A0A397C254</accession>
<dbReference type="Gene3D" id="2.60.40.1110">
    <property type="match status" value="1"/>
</dbReference>
<dbReference type="PANTHER" id="PTHR45734:SF10">
    <property type="entry name" value="BLISTERY, ISOFORM A"/>
    <property type="match status" value="1"/>
</dbReference>
<sequence>MLQGDILIRCRHLTDAGGRVSMFRAAFHTGYIPLGILRLTKGQLDGACQDNRFASDFFVDLIFAPVQSTASDGPDGRSEGVALSAQDKHAYDDMLTKDEQFWTDVDQRKARMLDTKQDGGTKKKMATTFSIVDDVHVEYERKGSWDEGREKDLMDALKAAVPLPSEEDDGHDGHDDGVVQDKILELEDTADDDATFDFADDDFDELEKYLTTLTTNE</sequence>
<feature type="domain" description="C2 tensin-type" evidence="1">
    <location>
        <begin position="1"/>
        <end position="66"/>
    </location>
</feature>
<evidence type="ECO:0000313" key="2">
    <source>
        <dbReference type="EMBL" id="RHY37483.1"/>
    </source>
</evidence>
<dbReference type="InterPro" id="IPR051484">
    <property type="entry name" value="Tensin_PTEN_phosphatase"/>
</dbReference>
<organism evidence="2 3">
    <name type="scientific">Aphanomyces astaci</name>
    <name type="common">Crayfish plague agent</name>
    <dbReference type="NCBI Taxonomy" id="112090"/>
    <lineage>
        <taxon>Eukaryota</taxon>
        <taxon>Sar</taxon>
        <taxon>Stramenopiles</taxon>
        <taxon>Oomycota</taxon>
        <taxon>Saprolegniomycetes</taxon>
        <taxon>Saprolegniales</taxon>
        <taxon>Verrucalvaceae</taxon>
        <taxon>Aphanomyces</taxon>
    </lineage>
</organism>
<dbReference type="SUPFAM" id="SSF49562">
    <property type="entry name" value="C2 domain (Calcium/lipid-binding domain, CaLB)"/>
    <property type="match status" value="1"/>
</dbReference>
<evidence type="ECO:0000313" key="3">
    <source>
        <dbReference type="Proteomes" id="UP000266239"/>
    </source>
</evidence>
<dbReference type="PANTHER" id="PTHR45734">
    <property type="entry name" value="TENSIN"/>
    <property type="match status" value="1"/>
</dbReference>
<dbReference type="InterPro" id="IPR014020">
    <property type="entry name" value="Tensin_C2-dom"/>
</dbReference>
<comment type="caution">
    <text evidence="2">The sequence shown here is derived from an EMBL/GenBank/DDBJ whole genome shotgun (WGS) entry which is preliminary data.</text>
</comment>
<evidence type="ECO:0000259" key="1">
    <source>
        <dbReference type="PROSITE" id="PS51182"/>
    </source>
</evidence>